<dbReference type="CDD" id="cd18140">
    <property type="entry name" value="HLD_clamp_RFC"/>
    <property type="match status" value="1"/>
</dbReference>
<evidence type="ECO:0000256" key="1">
    <source>
        <dbReference type="ARBA" id="ARBA00004123"/>
    </source>
</evidence>
<dbReference type="GO" id="GO:0031389">
    <property type="term" value="C:Rad17 RFC-like complex"/>
    <property type="evidence" value="ECO:0007669"/>
    <property type="project" value="TreeGrafter"/>
</dbReference>
<dbReference type="NCBIfam" id="NF001679">
    <property type="entry name" value="PRK00440.1"/>
    <property type="match status" value="1"/>
</dbReference>
<proteinExistence type="inferred from homology"/>
<dbReference type="AlphaFoldDB" id="A0A8H4GR51"/>
<evidence type="ECO:0000259" key="9">
    <source>
        <dbReference type="SMART" id="SM00382"/>
    </source>
</evidence>
<dbReference type="GO" id="GO:0031391">
    <property type="term" value="C:Elg1 RFC-like complex"/>
    <property type="evidence" value="ECO:0007669"/>
    <property type="project" value="TreeGrafter"/>
</dbReference>
<dbReference type="Proteomes" id="UP000653565">
    <property type="component" value="Unassembled WGS sequence"/>
</dbReference>
<reference evidence="10" key="2">
    <citation type="submission" date="2020-04" db="EMBL/GenBank/DDBJ databases">
        <authorList>
            <person name="Santos R.A.C."/>
            <person name="Steenwyk J.L."/>
            <person name="Rivero-Menendez O."/>
            <person name="Mead M.E."/>
            <person name="Silva L.P."/>
            <person name="Bastos R.W."/>
            <person name="Alastruey-Izquierdo A."/>
            <person name="Goldman G.H."/>
            <person name="Rokas A."/>
        </authorList>
    </citation>
    <scope>NUCLEOTIDE SEQUENCE</scope>
    <source>
        <strain evidence="10">CNM-CM6805</strain>
    </source>
</reference>
<evidence type="ECO:0000256" key="5">
    <source>
        <dbReference type="ARBA" id="ARBA00022840"/>
    </source>
</evidence>
<organism evidence="10 11">
    <name type="scientific">Aspergillus fumigatiaffinis</name>
    <dbReference type="NCBI Taxonomy" id="340414"/>
    <lineage>
        <taxon>Eukaryota</taxon>
        <taxon>Fungi</taxon>
        <taxon>Dikarya</taxon>
        <taxon>Ascomycota</taxon>
        <taxon>Pezizomycotina</taxon>
        <taxon>Eurotiomycetes</taxon>
        <taxon>Eurotiomycetidae</taxon>
        <taxon>Eurotiales</taxon>
        <taxon>Aspergillaceae</taxon>
        <taxon>Aspergillus</taxon>
        <taxon>Aspergillus subgen. Fumigati</taxon>
    </lineage>
</organism>
<dbReference type="GO" id="GO:0031390">
    <property type="term" value="C:Ctf18 RFC-like complex"/>
    <property type="evidence" value="ECO:0007669"/>
    <property type="project" value="TreeGrafter"/>
</dbReference>
<feature type="domain" description="AAA+ ATPase" evidence="9">
    <location>
        <begin position="77"/>
        <end position="217"/>
    </location>
</feature>
<dbReference type="FunFam" id="1.10.8.60:FF:000028">
    <property type="entry name" value="Replication factor C subunit 5"/>
    <property type="match status" value="1"/>
</dbReference>
<feature type="region of interest" description="Disordered" evidence="8">
    <location>
        <begin position="1"/>
        <end position="38"/>
    </location>
</feature>
<dbReference type="InterPro" id="IPR003593">
    <property type="entry name" value="AAA+_ATPase"/>
</dbReference>
<dbReference type="GO" id="GO:0003677">
    <property type="term" value="F:DNA binding"/>
    <property type="evidence" value="ECO:0007669"/>
    <property type="project" value="InterPro"/>
</dbReference>
<comment type="subcellular location">
    <subcellularLocation>
        <location evidence="1">Nucleus</location>
    </subcellularLocation>
</comment>
<comment type="caution">
    <text evidence="10">The sequence shown here is derived from an EMBL/GenBank/DDBJ whole genome shotgun (WGS) entry which is preliminary data.</text>
</comment>
<dbReference type="SUPFAM" id="SSF48019">
    <property type="entry name" value="post-AAA+ oligomerization domain-like"/>
    <property type="match status" value="1"/>
</dbReference>
<dbReference type="SUPFAM" id="SSF52540">
    <property type="entry name" value="P-loop containing nucleoside triphosphate hydrolases"/>
    <property type="match status" value="1"/>
</dbReference>
<protein>
    <recommendedName>
        <fullName evidence="7">Replication factor C subunit 3</fullName>
    </recommendedName>
</protein>
<gene>
    <name evidence="10" type="ORF">CNMCM6805_004403</name>
</gene>
<dbReference type="InterPro" id="IPR050238">
    <property type="entry name" value="DNA_Rep/Repair_Clamp_Loader"/>
</dbReference>
<dbReference type="InterPro" id="IPR003959">
    <property type="entry name" value="ATPase_AAA_core"/>
</dbReference>
<evidence type="ECO:0000256" key="7">
    <source>
        <dbReference type="ARBA" id="ARBA00070184"/>
    </source>
</evidence>
<evidence type="ECO:0000256" key="2">
    <source>
        <dbReference type="ARBA" id="ARBA00005378"/>
    </source>
</evidence>
<dbReference type="Gene3D" id="1.10.8.60">
    <property type="match status" value="1"/>
</dbReference>
<dbReference type="Gene3D" id="3.40.50.300">
    <property type="entry name" value="P-loop containing nucleotide triphosphate hydrolases"/>
    <property type="match status" value="1"/>
</dbReference>
<dbReference type="InterPro" id="IPR013748">
    <property type="entry name" value="Rep_factorC_C"/>
</dbReference>
<dbReference type="InterPro" id="IPR047854">
    <property type="entry name" value="RFC_lid"/>
</dbReference>
<dbReference type="GO" id="GO:0003689">
    <property type="term" value="F:DNA clamp loader activity"/>
    <property type="evidence" value="ECO:0007669"/>
    <property type="project" value="TreeGrafter"/>
</dbReference>
<dbReference type="GO" id="GO:0006281">
    <property type="term" value="P:DNA repair"/>
    <property type="evidence" value="ECO:0007669"/>
    <property type="project" value="TreeGrafter"/>
</dbReference>
<dbReference type="Pfam" id="PF08542">
    <property type="entry name" value="Rep_fac_C"/>
    <property type="match status" value="1"/>
</dbReference>
<evidence type="ECO:0000313" key="11">
    <source>
        <dbReference type="Proteomes" id="UP000653565"/>
    </source>
</evidence>
<keyword evidence="5" id="KW-0067">ATP-binding</keyword>
<evidence type="ECO:0000313" key="10">
    <source>
        <dbReference type="EMBL" id="KAF4226557.1"/>
    </source>
</evidence>
<accession>A0A8H4GR51</accession>
<dbReference type="GO" id="GO:0005524">
    <property type="term" value="F:ATP binding"/>
    <property type="evidence" value="ECO:0007669"/>
    <property type="project" value="UniProtKB-KW"/>
</dbReference>
<sequence>MSDFEDEMDVDVPAPKSAIQFSSDNASKRAKRPAADLPVEAQDNLPWVEKYRPNTLDDVSGHQDILATINKFIEANRLPHLLLYGPPGTGKTSTILALARRIYGSNNMRQMVLELNASDDRGIDVVREQIKTFASTKQIFSMAAPSASSGSSLASFKLIILDEADAMTSTAQMALRRIMERYTANTRFCIIANYTHKLSPALLSRCTRFRFSPLKEQDIRSLVDQVIEKEQINIQPEAVSSLVRLSKGDMRRALNVLQACHASSKPLPMKNAMKDEPQSEPEIITNETIYDCIAAPHPSDIQEIMTTLLSTSDITSCLNTLNTLKANKGLALADILSALAEQLQQLEVPPQTRITWLEGLADIEFRLSAGGSETMQTGGMVGVIRNGCELMDAKAR</sequence>
<name>A0A8H4GR51_9EURO</name>
<evidence type="ECO:0000256" key="4">
    <source>
        <dbReference type="ARBA" id="ARBA00022741"/>
    </source>
</evidence>
<dbReference type="InterPro" id="IPR027417">
    <property type="entry name" value="P-loop_NTPase"/>
</dbReference>
<keyword evidence="4" id="KW-0547">Nucleotide-binding</keyword>
<reference evidence="10" key="1">
    <citation type="journal article" date="2020" name="bioRxiv">
        <title>Genomic and phenotypic heterogeneity of clinical isolates of the human pathogens Aspergillus fumigatus, Aspergillus lentulus and Aspergillus fumigatiaffinis.</title>
        <authorList>
            <person name="dos Santos R.A.C."/>
            <person name="Steenwyk J.L."/>
            <person name="Rivero-Menendez O."/>
            <person name="Mead M.E."/>
            <person name="Silva L.P."/>
            <person name="Bastos R.W."/>
            <person name="Alastruey-Izquierdo A."/>
            <person name="Goldman G.H."/>
            <person name="Rokas A."/>
        </authorList>
    </citation>
    <scope>NUCLEOTIDE SEQUENCE</scope>
    <source>
        <strain evidence="10">CNM-CM6805</strain>
    </source>
</reference>
<dbReference type="FunFam" id="3.40.50.300:FF:000129">
    <property type="entry name" value="Replication factor C subunit 5"/>
    <property type="match status" value="1"/>
</dbReference>
<dbReference type="GO" id="GO:0005663">
    <property type="term" value="C:DNA replication factor C complex"/>
    <property type="evidence" value="ECO:0007669"/>
    <property type="project" value="TreeGrafter"/>
</dbReference>
<dbReference type="Pfam" id="PF25361">
    <property type="entry name" value="AAA_lid_RFC1"/>
    <property type="match status" value="1"/>
</dbReference>
<dbReference type="CDD" id="cd00009">
    <property type="entry name" value="AAA"/>
    <property type="match status" value="1"/>
</dbReference>
<dbReference type="GO" id="GO:0016887">
    <property type="term" value="F:ATP hydrolysis activity"/>
    <property type="evidence" value="ECO:0007669"/>
    <property type="project" value="InterPro"/>
</dbReference>
<dbReference type="PANTHER" id="PTHR11669">
    <property type="entry name" value="REPLICATION FACTOR C / DNA POLYMERASE III GAMMA-TAU SUBUNIT"/>
    <property type="match status" value="1"/>
</dbReference>
<evidence type="ECO:0000256" key="6">
    <source>
        <dbReference type="ARBA" id="ARBA00023242"/>
    </source>
</evidence>
<evidence type="ECO:0000256" key="8">
    <source>
        <dbReference type="SAM" id="MobiDB-lite"/>
    </source>
</evidence>
<keyword evidence="11" id="KW-1185">Reference proteome</keyword>
<evidence type="ECO:0000256" key="3">
    <source>
        <dbReference type="ARBA" id="ARBA00022705"/>
    </source>
</evidence>
<keyword evidence="6" id="KW-0539">Nucleus</keyword>
<dbReference type="Gene3D" id="1.20.272.10">
    <property type="match status" value="1"/>
</dbReference>
<dbReference type="GO" id="GO:0006271">
    <property type="term" value="P:DNA strand elongation involved in DNA replication"/>
    <property type="evidence" value="ECO:0007669"/>
    <property type="project" value="UniProtKB-ARBA"/>
</dbReference>
<dbReference type="Pfam" id="PF00004">
    <property type="entry name" value="AAA"/>
    <property type="match status" value="1"/>
</dbReference>
<dbReference type="PANTHER" id="PTHR11669:SF9">
    <property type="entry name" value="REPLICATION FACTOR C SUBUNIT 5"/>
    <property type="match status" value="1"/>
</dbReference>
<feature type="compositionally biased region" description="Acidic residues" evidence="8">
    <location>
        <begin position="1"/>
        <end position="10"/>
    </location>
</feature>
<comment type="similarity">
    <text evidence="2">Belongs to the activator 1 small subunits family.</text>
</comment>
<dbReference type="FunFam" id="1.20.272.10:FF:000004">
    <property type="entry name" value="Replication factor C subunit 5"/>
    <property type="match status" value="1"/>
</dbReference>
<dbReference type="InterPro" id="IPR008921">
    <property type="entry name" value="DNA_pol3_clamp-load_cplx_C"/>
</dbReference>
<dbReference type="SMART" id="SM00382">
    <property type="entry name" value="AAA"/>
    <property type="match status" value="1"/>
</dbReference>
<dbReference type="EMBL" id="JAAAPX010000234">
    <property type="protein sequence ID" value="KAF4226557.1"/>
    <property type="molecule type" value="Genomic_DNA"/>
</dbReference>
<keyword evidence="3" id="KW-0235">DNA replication</keyword>